<gene>
    <name evidence="2" type="ORF">J437_LFUL009417</name>
</gene>
<dbReference type="SUPFAM" id="SSF50729">
    <property type="entry name" value="PH domain-like"/>
    <property type="match status" value="1"/>
</dbReference>
<protein>
    <recommendedName>
        <fullName evidence="1">PH domain-containing protein</fullName>
    </recommendedName>
</protein>
<proteinExistence type="predicted"/>
<dbReference type="AlphaFoldDB" id="A0A8K0KHB8"/>
<reference evidence="2" key="1">
    <citation type="submission" date="2013-04" db="EMBL/GenBank/DDBJ databases">
        <authorList>
            <person name="Qu J."/>
            <person name="Murali S.C."/>
            <person name="Bandaranaike D."/>
            <person name="Bellair M."/>
            <person name="Blankenburg K."/>
            <person name="Chao H."/>
            <person name="Dinh H."/>
            <person name="Doddapaneni H."/>
            <person name="Downs B."/>
            <person name="Dugan-Rocha S."/>
            <person name="Elkadiri S."/>
            <person name="Gnanaolivu R.D."/>
            <person name="Hernandez B."/>
            <person name="Javaid M."/>
            <person name="Jayaseelan J.C."/>
            <person name="Lee S."/>
            <person name="Li M."/>
            <person name="Ming W."/>
            <person name="Munidasa M."/>
            <person name="Muniz J."/>
            <person name="Nguyen L."/>
            <person name="Ongeri F."/>
            <person name="Osuji N."/>
            <person name="Pu L.-L."/>
            <person name="Puazo M."/>
            <person name="Qu C."/>
            <person name="Quiroz J."/>
            <person name="Raj R."/>
            <person name="Weissenberger G."/>
            <person name="Xin Y."/>
            <person name="Zou X."/>
            <person name="Han Y."/>
            <person name="Richards S."/>
            <person name="Worley K."/>
            <person name="Muzny D."/>
            <person name="Gibbs R."/>
        </authorList>
    </citation>
    <scope>NUCLEOTIDE SEQUENCE</scope>
    <source>
        <strain evidence="2">Sampled in the wild</strain>
    </source>
</reference>
<dbReference type="InterPro" id="IPR001849">
    <property type="entry name" value="PH_domain"/>
</dbReference>
<evidence type="ECO:0000313" key="3">
    <source>
        <dbReference type="Proteomes" id="UP000792457"/>
    </source>
</evidence>
<dbReference type="OrthoDB" id="10254377at2759"/>
<reference evidence="2" key="2">
    <citation type="submission" date="2017-10" db="EMBL/GenBank/DDBJ databases">
        <title>Ladona fulva Genome sequencing and assembly.</title>
        <authorList>
            <person name="Murali S."/>
            <person name="Richards S."/>
            <person name="Bandaranaike D."/>
            <person name="Bellair M."/>
            <person name="Blankenburg K."/>
            <person name="Chao H."/>
            <person name="Dinh H."/>
            <person name="Doddapaneni H."/>
            <person name="Dugan-Rocha S."/>
            <person name="Elkadiri S."/>
            <person name="Gnanaolivu R."/>
            <person name="Hernandez B."/>
            <person name="Skinner E."/>
            <person name="Javaid M."/>
            <person name="Lee S."/>
            <person name="Li M."/>
            <person name="Ming W."/>
            <person name="Munidasa M."/>
            <person name="Muniz J."/>
            <person name="Nguyen L."/>
            <person name="Hughes D."/>
            <person name="Osuji N."/>
            <person name="Pu L.-L."/>
            <person name="Puazo M."/>
            <person name="Qu C."/>
            <person name="Quiroz J."/>
            <person name="Raj R."/>
            <person name="Weissenberger G."/>
            <person name="Xin Y."/>
            <person name="Zou X."/>
            <person name="Han Y."/>
            <person name="Worley K."/>
            <person name="Muzny D."/>
            <person name="Gibbs R."/>
        </authorList>
    </citation>
    <scope>NUCLEOTIDE SEQUENCE</scope>
    <source>
        <strain evidence="2">Sampled in the wild</strain>
    </source>
</reference>
<dbReference type="InterPro" id="IPR011993">
    <property type="entry name" value="PH-like_dom_sf"/>
</dbReference>
<feature type="domain" description="PH" evidence="1">
    <location>
        <begin position="66"/>
        <end position="100"/>
    </location>
</feature>
<name>A0A8K0KHB8_LADFU</name>
<evidence type="ECO:0000313" key="2">
    <source>
        <dbReference type="EMBL" id="KAG8232318.1"/>
    </source>
</evidence>
<accession>A0A8K0KHB8</accession>
<sequence>MRSSAPSTARSSRGSPAFVVGGAGGGIASGGSVPVSSGIMLSPKMQRSIRVNDSQLAMLSERAHYDHSLAGYLHKRTADSAKWQLRWFVLYQVSFPVSFA</sequence>
<keyword evidence="3" id="KW-1185">Reference proteome</keyword>
<dbReference type="EMBL" id="KZ308611">
    <property type="protein sequence ID" value="KAG8232318.1"/>
    <property type="molecule type" value="Genomic_DNA"/>
</dbReference>
<comment type="caution">
    <text evidence="2">The sequence shown here is derived from an EMBL/GenBank/DDBJ whole genome shotgun (WGS) entry which is preliminary data.</text>
</comment>
<dbReference type="Gene3D" id="2.30.29.30">
    <property type="entry name" value="Pleckstrin-homology domain (PH domain)/Phosphotyrosine-binding domain (PTB)"/>
    <property type="match status" value="1"/>
</dbReference>
<evidence type="ECO:0000259" key="1">
    <source>
        <dbReference type="PROSITE" id="PS50003"/>
    </source>
</evidence>
<dbReference type="PROSITE" id="PS50003">
    <property type="entry name" value="PH_DOMAIN"/>
    <property type="match status" value="1"/>
</dbReference>
<dbReference type="Proteomes" id="UP000792457">
    <property type="component" value="Unassembled WGS sequence"/>
</dbReference>
<organism evidence="2 3">
    <name type="scientific">Ladona fulva</name>
    <name type="common">Scarce chaser dragonfly</name>
    <name type="synonym">Libellula fulva</name>
    <dbReference type="NCBI Taxonomy" id="123851"/>
    <lineage>
        <taxon>Eukaryota</taxon>
        <taxon>Metazoa</taxon>
        <taxon>Ecdysozoa</taxon>
        <taxon>Arthropoda</taxon>
        <taxon>Hexapoda</taxon>
        <taxon>Insecta</taxon>
        <taxon>Pterygota</taxon>
        <taxon>Palaeoptera</taxon>
        <taxon>Odonata</taxon>
        <taxon>Epiprocta</taxon>
        <taxon>Anisoptera</taxon>
        <taxon>Libelluloidea</taxon>
        <taxon>Libellulidae</taxon>
        <taxon>Ladona</taxon>
    </lineage>
</organism>